<dbReference type="InterPro" id="IPR055275">
    <property type="entry name" value="Ferredox_Rdtase"/>
</dbReference>
<dbReference type="Gene3D" id="3.30.70.20">
    <property type="match status" value="1"/>
</dbReference>
<dbReference type="PRINTS" id="PR00419">
    <property type="entry name" value="ADXRDTASE"/>
</dbReference>
<comment type="catalytic activity">
    <reaction evidence="10">
        <text>2 reduced [2Fe-2S]-[ferredoxin] + NADP(+) + H(+) = 2 oxidized [2Fe-2S]-[ferredoxin] + NADPH</text>
        <dbReference type="Rhea" id="RHEA:20125"/>
        <dbReference type="Rhea" id="RHEA-COMP:10000"/>
        <dbReference type="Rhea" id="RHEA-COMP:10001"/>
        <dbReference type="ChEBI" id="CHEBI:15378"/>
        <dbReference type="ChEBI" id="CHEBI:33737"/>
        <dbReference type="ChEBI" id="CHEBI:33738"/>
        <dbReference type="ChEBI" id="CHEBI:57783"/>
        <dbReference type="ChEBI" id="CHEBI:58349"/>
        <dbReference type="EC" id="1.18.1.2"/>
    </reaction>
</comment>
<name>A0A4R8S241_9MYCO</name>
<evidence type="ECO:0000256" key="3">
    <source>
        <dbReference type="ARBA" id="ARBA00022630"/>
    </source>
</evidence>
<evidence type="ECO:0000256" key="6">
    <source>
        <dbReference type="ARBA" id="ARBA00022857"/>
    </source>
</evidence>
<comment type="cofactor">
    <cofactor evidence="1">
        <name>FAD</name>
        <dbReference type="ChEBI" id="CHEBI:57692"/>
    </cofactor>
</comment>
<evidence type="ECO:0000256" key="5">
    <source>
        <dbReference type="ARBA" id="ARBA00022827"/>
    </source>
</evidence>
<dbReference type="PANTHER" id="PTHR48467">
    <property type="entry name" value="GLUTAMATE SYNTHASE 1 [NADH], CHLOROPLASTIC-LIKE"/>
    <property type="match status" value="1"/>
</dbReference>
<protein>
    <recommendedName>
        <fullName evidence="2">ferredoxin--NADP(+) reductase</fullName>
        <ecNumber evidence="2">1.18.1.2</ecNumber>
    </recommendedName>
</protein>
<proteinExistence type="predicted"/>
<evidence type="ECO:0000313" key="12">
    <source>
        <dbReference type="EMBL" id="TDZ77460.1"/>
    </source>
</evidence>
<evidence type="ECO:0000256" key="2">
    <source>
        <dbReference type="ARBA" id="ARBA00013223"/>
    </source>
</evidence>
<dbReference type="Pfam" id="PF07992">
    <property type="entry name" value="Pyr_redox_2"/>
    <property type="match status" value="1"/>
</dbReference>
<sequence>MPHVVTQACCNEGSCVYACPVNCIHPTPDEPDFLKAEMLHIDAAACVDCGACVAACPVDAIKPDSLLKEEQLPFLRINSEFYPREIPRASLAPVIQAPPVRTSGRALKVAIIGSGPAAMYAADELLTQPHVKVNMFERLPAPYGLVRAGVAPDHQQTKRVTKLFDTMAAQPNFEFYLNVEVGKDITHEELLAHHHAVIYSVGASSDRRLNIPGIELPGNATATEVVAWINAHPDYTDFRVNLDHQRAVVIGNGNVALDVARVLTGNTDRLARTDISDTALTALRSSKLREVVIVGRRGPEHSAFTLPELLGLVGLPDMTVIIDQETADLVDQALQTHLEPLTRQKLEVLSTCPREAREPGGKTIRFAYNRTPIKVLGDGRVEGVEFQRNAEPTGVDQLEAGLVLTSIGYRGVPMPDVPFDNQRAIIPNEQGRVTDPETGKAHPGTYVAGWIKRGPTGFIGTNKSCSQQTITSLVEDYNHGLLADPTQRLSGLSKLIQRRQPTIVGHDGWLAIDRAEIARGKGEGRPRDKFVSVSEMLRVAANAPQPPLWRKAIRGSALEDLLR</sequence>
<dbReference type="RefSeq" id="WP_191987552.1">
    <property type="nucleotide sequence ID" value="NZ_PECG01000003.1"/>
</dbReference>
<accession>A0A4R8S241</accession>
<organism evidence="12 13">
    <name type="scientific">Mycobacteroides salmoniphilum</name>
    <dbReference type="NCBI Taxonomy" id="404941"/>
    <lineage>
        <taxon>Bacteria</taxon>
        <taxon>Bacillati</taxon>
        <taxon>Actinomycetota</taxon>
        <taxon>Actinomycetes</taxon>
        <taxon>Mycobacteriales</taxon>
        <taxon>Mycobacteriaceae</taxon>
        <taxon>Mycobacteroides</taxon>
    </lineage>
</organism>
<dbReference type="InterPro" id="IPR017900">
    <property type="entry name" value="4Fe4S_Fe_S_CS"/>
</dbReference>
<evidence type="ECO:0000256" key="8">
    <source>
        <dbReference type="ARBA" id="ARBA00023004"/>
    </source>
</evidence>
<comment type="caution">
    <text evidence="12">The sequence shown here is derived from an EMBL/GenBank/DDBJ whole genome shotgun (WGS) entry which is preliminary data.</text>
</comment>
<keyword evidence="7 12" id="KW-0560">Oxidoreductase</keyword>
<evidence type="ECO:0000256" key="4">
    <source>
        <dbReference type="ARBA" id="ARBA00022723"/>
    </source>
</evidence>
<dbReference type="SUPFAM" id="SSF54862">
    <property type="entry name" value="4Fe-4S ferredoxins"/>
    <property type="match status" value="1"/>
</dbReference>
<keyword evidence="5" id="KW-0274">FAD</keyword>
<feature type="domain" description="4Fe-4S ferredoxin-type" evidence="11">
    <location>
        <begin position="37"/>
        <end position="66"/>
    </location>
</feature>
<dbReference type="GO" id="GO:0004324">
    <property type="term" value="F:ferredoxin-NADP+ reductase activity"/>
    <property type="evidence" value="ECO:0007669"/>
    <property type="project" value="UniProtKB-EC"/>
</dbReference>
<dbReference type="PANTHER" id="PTHR48467:SF1">
    <property type="entry name" value="GLUTAMATE SYNTHASE 1 [NADH], CHLOROPLASTIC-LIKE"/>
    <property type="match status" value="1"/>
</dbReference>
<dbReference type="Gene3D" id="3.50.50.60">
    <property type="entry name" value="FAD/NAD(P)-binding domain"/>
    <property type="match status" value="1"/>
</dbReference>
<dbReference type="PROSITE" id="PS00198">
    <property type="entry name" value="4FE4S_FER_1"/>
    <property type="match status" value="1"/>
</dbReference>
<dbReference type="GO" id="GO:0051536">
    <property type="term" value="F:iron-sulfur cluster binding"/>
    <property type="evidence" value="ECO:0007669"/>
    <property type="project" value="UniProtKB-KW"/>
</dbReference>
<dbReference type="PROSITE" id="PS51379">
    <property type="entry name" value="4FE4S_FER_2"/>
    <property type="match status" value="2"/>
</dbReference>
<dbReference type="EMBL" id="PECH01000010">
    <property type="protein sequence ID" value="TDZ77460.1"/>
    <property type="molecule type" value="Genomic_DNA"/>
</dbReference>
<dbReference type="Gene3D" id="3.40.50.720">
    <property type="entry name" value="NAD(P)-binding Rossmann-like Domain"/>
    <property type="match status" value="1"/>
</dbReference>
<feature type="domain" description="4Fe-4S ferredoxin-type" evidence="11">
    <location>
        <begin position="1"/>
        <end position="29"/>
    </location>
</feature>
<dbReference type="InterPro" id="IPR036188">
    <property type="entry name" value="FAD/NAD-bd_sf"/>
</dbReference>
<dbReference type="Pfam" id="PF00037">
    <property type="entry name" value="Fer4"/>
    <property type="match status" value="1"/>
</dbReference>
<keyword evidence="8" id="KW-0408">Iron</keyword>
<dbReference type="AlphaFoldDB" id="A0A4R8S241"/>
<dbReference type="InterPro" id="IPR023753">
    <property type="entry name" value="FAD/NAD-binding_dom"/>
</dbReference>
<evidence type="ECO:0000256" key="10">
    <source>
        <dbReference type="ARBA" id="ARBA00047776"/>
    </source>
</evidence>
<dbReference type="Proteomes" id="UP000295117">
    <property type="component" value="Unassembled WGS sequence"/>
</dbReference>
<reference evidence="12 13" key="1">
    <citation type="journal article" date="2019" name="Sci. Rep.">
        <title>Extended insight into the Mycobacterium chelonae-abscessus complex through whole genome sequencing of Mycobacterium salmoniphilum outbreak and Mycobacterium salmoniphilum-like strains.</title>
        <authorList>
            <person name="Behra P.R.K."/>
            <person name="Das S."/>
            <person name="Pettersson B.M.F."/>
            <person name="Shirreff L."/>
            <person name="DuCote T."/>
            <person name="Jacobsson K.G."/>
            <person name="Ennis D.G."/>
            <person name="Kirsebom L.A."/>
        </authorList>
    </citation>
    <scope>NUCLEOTIDE SEQUENCE [LARGE SCALE GENOMIC DNA]</scope>
    <source>
        <strain evidence="12 13">DE 4585</strain>
    </source>
</reference>
<keyword evidence="6" id="KW-0521">NADP</keyword>
<dbReference type="SUPFAM" id="SSF51971">
    <property type="entry name" value="Nucleotide-binding domain"/>
    <property type="match status" value="1"/>
</dbReference>
<dbReference type="EC" id="1.18.1.2" evidence="2"/>
<keyword evidence="9" id="KW-0411">Iron-sulfur</keyword>
<dbReference type="InterPro" id="IPR017896">
    <property type="entry name" value="4Fe4S_Fe-S-bd"/>
</dbReference>
<evidence type="ECO:0000256" key="1">
    <source>
        <dbReference type="ARBA" id="ARBA00001974"/>
    </source>
</evidence>
<evidence type="ECO:0000256" key="7">
    <source>
        <dbReference type="ARBA" id="ARBA00023002"/>
    </source>
</evidence>
<evidence type="ECO:0000259" key="11">
    <source>
        <dbReference type="PROSITE" id="PS51379"/>
    </source>
</evidence>
<evidence type="ECO:0000256" key="9">
    <source>
        <dbReference type="ARBA" id="ARBA00023014"/>
    </source>
</evidence>
<gene>
    <name evidence="12" type="primary">fprA_3</name>
    <name evidence="12" type="ORF">DE4585_04855</name>
</gene>
<keyword evidence="4" id="KW-0479">Metal-binding</keyword>
<evidence type="ECO:0000313" key="13">
    <source>
        <dbReference type="Proteomes" id="UP000295117"/>
    </source>
</evidence>
<dbReference type="GO" id="GO:0046872">
    <property type="term" value="F:metal ion binding"/>
    <property type="evidence" value="ECO:0007669"/>
    <property type="project" value="UniProtKB-KW"/>
</dbReference>
<keyword evidence="3" id="KW-0285">Flavoprotein</keyword>